<dbReference type="EMBL" id="CAXDID020000014">
    <property type="protein sequence ID" value="CAL5982019.1"/>
    <property type="molecule type" value="Genomic_DNA"/>
</dbReference>
<gene>
    <name evidence="1" type="ORF">HINF_LOCUS39762</name>
    <name evidence="2" type="ORF">HINF_LOCUS39763</name>
    <name evidence="3" type="ORF">HINF_LOCUS6933</name>
    <name evidence="4" type="ORF">HINF_LOCUS6934</name>
</gene>
<evidence type="ECO:0000313" key="3">
    <source>
        <dbReference type="EMBL" id="CAL5982017.1"/>
    </source>
</evidence>
<evidence type="ECO:0000313" key="4">
    <source>
        <dbReference type="EMBL" id="CAL5982019.1"/>
    </source>
</evidence>
<dbReference type="EMBL" id="CAXDID020000014">
    <property type="protein sequence ID" value="CAL5982017.1"/>
    <property type="molecule type" value="Genomic_DNA"/>
</dbReference>
<keyword evidence="5" id="KW-1185">Reference proteome</keyword>
<dbReference type="AlphaFoldDB" id="A0AA86Q6F7"/>
<proteinExistence type="predicted"/>
<dbReference type="EMBL" id="CATOUU010000831">
    <property type="protein sequence ID" value="CAI9952117.1"/>
    <property type="molecule type" value="Genomic_DNA"/>
</dbReference>
<dbReference type="Proteomes" id="UP001642409">
    <property type="component" value="Unassembled WGS sequence"/>
</dbReference>
<dbReference type="EMBL" id="CATOUU010000831">
    <property type="protein sequence ID" value="CAI9952118.1"/>
    <property type="molecule type" value="Genomic_DNA"/>
</dbReference>
<reference evidence="3 5" key="2">
    <citation type="submission" date="2024-07" db="EMBL/GenBank/DDBJ databases">
        <authorList>
            <person name="Akdeniz Z."/>
        </authorList>
    </citation>
    <scope>NUCLEOTIDE SEQUENCE [LARGE SCALE GENOMIC DNA]</scope>
</reference>
<organism evidence="2">
    <name type="scientific">Hexamita inflata</name>
    <dbReference type="NCBI Taxonomy" id="28002"/>
    <lineage>
        <taxon>Eukaryota</taxon>
        <taxon>Metamonada</taxon>
        <taxon>Diplomonadida</taxon>
        <taxon>Hexamitidae</taxon>
        <taxon>Hexamitinae</taxon>
        <taxon>Hexamita</taxon>
    </lineage>
</organism>
<evidence type="ECO:0000313" key="5">
    <source>
        <dbReference type="Proteomes" id="UP001642409"/>
    </source>
</evidence>
<reference evidence="2" key="1">
    <citation type="submission" date="2023-06" db="EMBL/GenBank/DDBJ databases">
        <authorList>
            <person name="Kurt Z."/>
        </authorList>
    </citation>
    <scope>NUCLEOTIDE SEQUENCE</scope>
</reference>
<name>A0AA86Q6F7_9EUKA</name>
<sequence>MFGQIISLINSSVIALTDVYFNQYELINTLFTNFSGQLVGMSNFSTITVIKASIIEVMLSNVNSQFNMFGLIGFSSGTLYIESLQAIYQLYNSTYYNYVGVFGYVNGTSSDFTNVILQFVISQQQAGLYVGVLAGVLLAFVQNIESITIENSFITSSYSAGLIASICSNINLNMVNIRDSTINCSSNILSTSTWSVSGSLIGQVLDQIFQRNNQMHVQILQCIIQSMSIYTYHNITWSLAGGLIGDSHTTPLFIQFTIVNKSDIQASGPVTNVVTASGLVSYLYCQNQINFTNIKVCNTNLRAISTTSQSQSCSGIFSHVVYSTDISQITLYLSNSVITSVSLFVTGSSTLSGIILNNNKILYFTANQVSTEGINTINGAALLNCANIINQSQNGC</sequence>
<evidence type="ECO:0000313" key="1">
    <source>
        <dbReference type="EMBL" id="CAI9952117.1"/>
    </source>
</evidence>
<accession>A0AA86Q6F7</accession>
<protein>
    <submittedName>
        <fullName evidence="3">Hypothetical_protein</fullName>
    </submittedName>
</protein>
<comment type="caution">
    <text evidence="2">The sequence shown here is derived from an EMBL/GenBank/DDBJ whole genome shotgun (WGS) entry which is preliminary data.</text>
</comment>
<evidence type="ECO:0000313" key="2">
    <source>
        <dbReference type="EMBL" id="CAI9952118.1"/>
    </source>
</evidence>